<comment type="caution">
    <text evidence="7">The sequence shown here is derived from an EMBL/GenBank/DDBJ whole genome shotgun (WGS) entry which is preliminary data.</text>
</comment>
<dbReference type="InterPro" id="IPR003653">
    <property type="entry name" value="Peptidase_C48_C"/>
</dbReference>
<protein>
    <recommendedName>
        <fullName evidence="6">Ubiquitin-like protease family profile domain-containing protein</fullName>
    </recommendedName>
</protein>
<dbReference type="InterPro" id="IPR038765">
    <property type="entry name" value="Papain-like_cys_pep_sf"/>
</dbReference>
<feature type="coiled-coil region" evidence="4">
    <location>
        <begin position="359"/>
        <end position="390"/>
    </location>
</feature>
<keyword evidence="8" id="KW-1185">Reference proteome</keyword>
<dbReference type="EMBL" id="NBSK02000005">
    <property type="protein sequence ID" value="KAJ0203304.1"/>
    <property type="molecule type" value="Genomic_DNA"/>
</dbReference>
<evidence type="ECO:0000313" key="7">
    <source>
        <dbReference type="EMBL" id="KAJ0203304.1"/>
    </source>
</evidence>
<evidence type="ECO:0000256" key="3">
    <source>
        <dbReference type="ARBA" id="ARBA00022801"/>
    </source>
</evidence>
<reference evidence="7 8" key="1">
    <citation type="journal article" date="2017" name="Nat. Commun.">
        <title>Genome assembly with in vitro proximity ligation data and whole-genome triplication in lettuce.</title>
        <authorList>
            <person name="Reyes-Chin-Wo S."/>
            <person name="Wang Z."/>
            <person name="Yang X."/>
            <person name="Kozik A."/>
            <person name="Arikit S."/>
            <person name="Song C."/>
            <person name="Xia L."/>
            <person name="Froenicke L."/>
            <person name="Lavelle D.O."/>
            <person name="Truco M.J."/>
            <person name="Xia R."/>
            <person name="Zhu S."/>
            <person name="Xu C."/>
            <person name="Xu H."/>
            <person name="Xu X."/>
            <person name="Cox K."/>
            <person name="Korf I."/>
            <person name="Meyers B.C."/>
            <person name="Michelmore R.W."/>
        </authorList>
    </citation>
    <scope>NUCLEOTIDE SEQUENCE [LARGE SCALE GENOMIC DNA]</scope>
    <source>
        <strain evidence="8">cv. Salinas</strain>
        <tissue evidence="7">Seedlings</tissue>
    </source>
</reference>
<dbReference type="Gene3D" id="3.40.395.10">
    <property type="entry name" value="Adenoviral Proteinase, Chain A"/>
    <property type="match status" value="1"/>
</dbReference>
<feature type="region of interest" description="Disordered" evidence="5">
    <location>
        <begin position="1"/>
        <end position="74"/>
    </location>
</feature>
<dbReference type="Proteomes" id="UP000235145">
    <property type="component" value="Unassembled WGS sequence"/>
</dbReference>
<dbReference type="SUPFAM" id="SSF54001">
    <property type="entry name" value="Cysteine proteinases"/>
    <property type="match status" value="1"/>
</dbReference>
<organism evidence="7 8">
    <name type="scientific">Lactuca sativa</name>
    <name type="common">Garden lettuce</name>
    <dbReference type="NCBI Taxonomy" id="4236"/>
    <lineage>
        <taxon>Eukaryota</taxon>
        <taxon>Viridiplantae</taxon>
        <taxon>Streptophyta</taxon>
        <taxon>Embryophyta</taxon>
        <taxon>Tracheophyta</taxon>
        <taxon>Spermatophyta</taxon>
        <taxon>Magnoliopsida</taxon>
        <taxon>eudicotyledons</taxon>
        <taxon>Gunneridae</taxon>
        <taxon>Pentapetalae</taxon>
        <taxon>asterids</taxon>
        <taxon>campanulids</taxon>
        <taxon>Asterales</taxon>
        <taxon>Asteraceae</taxon>
        <taxon>Cichorioideae</taxon>
        <taxon>Cichorieae</taxon>
        <taxon>Lactucinae</taxon>
        <taxon>Lactuca</taxon>
    </lineage>
</organism>
<comment type="similarity">
    <text evidence="1">Belongs to the peptidase C48 family.</text>
</comment>
<dbReference type="AlphaFoldDB" id="A0A9R1X8X8"/>
<evidence type="ECO:0000256" key="2">
    <source>
        <dbReference type="ARBA" id="ARBA00022670"/>
    </source>
</evidence>
<gene>
    <name evidence="7" type="ORF">LSAT_V11C500265150</name>
</gene>
<feature type="compositionally biased region" description="Acidic residues" evidence="5">
    <location>
        <begin position="339"/>
        <end position="353"/>
    </location>
</feature>
<dbReference type="GO" id="GO:0008234">
    <property type="term" value="F:cysteine-type peptidase activity"/>
    <property type="evidence" value="ECO:0007669"/>
    <property type="project" value="InterPro"/>
</dbReference>
<dbReference type="Pfam" id="PF02902">
    <property type="entry name" value="Peptidase_C48"/>
    <property type="match status" value="1"/>
</dbReference>
<feature type="compositionally biased region" description="Basic residues" evidence="5">
    <location>
        <begin position="22"/>
        <end position="38"/>
    </location>
</feature>
<evidence type="ECO:0000313" key="8">
    <source>
        <dbReference type="Proteomes" id="UP000235145"/>
    </source>
</evidence>
<dbReference type="PANTHER" id="PTHR34835">
    <property type="entry name" value="OS07G0283600 PROTEIN-RELATED"/>
    <property type="match status" value="1"/>
</dbReference>
<feature type="compositionally biased region" description="Acidic residues" evidence="5">
    <location>
        <begin position="445"/>
        <end position="459"/>
    </location>
</feature>
<evidence type="ECO:0000256" key="1">
    <source>
        <dbReference type="ARBA" id="ARBA00005234"/>
    </source>
</evidence>
<evidence type="ECO:0000256" key="4">
    <source>
        <dbReference type="SAM" id="Coils"/>
    </source>
</evidence>
<feature type="region of interest" description="Disordered" evidence="5">
    <location>
        <begin position="535"/>
        <end position="663"/>
    </location>
</feature>
<keyword evidence="4" id="KW-0175">Coiled coil</keyword>
<feature type="compositionally biased region" description="Basic residues" evidence="5">
    <location>
        <begin position="56"/>
        <end position="73"/>
    </location>
</feature>
<accession>A0A9R1X8X8</accession>
<feature type="region of interest" description="Disordered" evidence="5">
    <location>
        <begin position="430"/>
        <end position="466"/>
    </location>
</feature>
<sequence>MRETRSMQKRKNAKDKKETKVPKKMKHQSRKSPSKRKTPEKQQLQDSDSDFESSHPSKKAKKRSHQSKKKKKTMVKEFYSMKNRCSPEALLSIILGISREQKESVRSMGFGALLKMKITDIPLKLGFYVLQKFDSERMVIDIEGKELKVTAESVHDMLGIPIGGTKLTQLDQWSKDDTSYDEWKQQFKKDSIIRLSAIKNVIVSTTQADFNFKLNFLVLFVNTFCESTSMGRCNLFPLSYISRKTDISNIDWCSYVLDCLVRTKNSYIPYSDNNFFVGPSAFLVLFYADNIHSEALTVTRKRPTICYWSSKKIRYRETFEQEKGRFGVGELNEEFVNEQNEGDTDLEDSDSDKDEDHSVEAYESKISKMINSFERMKEKLNSKLNDAMTKFPEKESFKIFNEKMKNMIVEDKTESTTLFNFPTNEVGVEGINLTPIMDQKTNDQTENEDKEGNGEEDSDNGASQPEVDYLLDSNEADNEGIKNDADKNKKEVVDNIVDNVLGIGVSSLNSQEDEIWNHPEMKTIFDNIDIGSPMSAGKNNTLAEKEKSEGVHEQGTKVEKTKGDDTGKENSEDRNEGGTEAKNTKDGCEEKQTEIEKGNAEDRGKKKSENQNKKGEKADKTKGNKGDTHPSFSLGLSQDSDQTSSKKSNESSPKKALTKKQIKDDHQKVFIRLAKKNVLNPNPISVSIRTEVGPSKHDLDQPREKKLADAFKSPFKCRITDTKPKLTHQESIVYEWLFNLQGNKSDVVVQTKYGQIAERAVMESLYANTEIFGEVLDTWSDLLNHQELERDFGNSPYRLFLKVRVYTAYLTSTLSDKRKYEKFKENFHDSTNGYKKILNIKDIDMVFFPVVKSAHIFVIVFNLKKPSIEILDNSAVEGDYEGKYGVIMKPLKNLFVRYFKEINHPRANAISKESIKPQRLKMSWRTVKNKVDCGVFAMRHMKTYMGQPLSKWKPGLHKESAVQQTTLEKLTQRYAHIMLTSEINMLKAKVLDLAEKYQKVEFKVRTDHAYKAMQTIQKRLKEY</sequence>
<feature type="compositionally biased region" description="Basic and acidic residues" evidence="5">
    <location>
        <begin position="543"/>
        <end position="628"/>
    </location>
</feature>
<dbReference type="GO" id="GO:0006508">
    <property type="term" value="P:proteolysis"/>
    <property type="evidence" value="ECO:0007669"/>
    <property type="project" value="UniProtKB-KW"/>
</dbReference>
<feature type="compositionally biased region" description="Low complexity" evidence="5">
    <location>
        <begin position="637"/>
        <end position="646"/>
    </location>
</feature>
<feature type="domain" description="Ubiquitin-like protease family profile" evidence="6">
    <location>
        <begin position="746"/>
        <end position="944"/>
    </location>
</feature>
<keyword evidence="3" id="KW-0378">Hydrolase</keyword>
<dbReference type="PROSITE" id="PS50600">
    <property type="entry name" value="ULP_PROTEASE"/>
    <property type="match status" value="1"/>
</dbReference>
<keyword evidence="2" id="KW-0645">Protease</keyword>
<name>A0A9R1X8X8_LACSA</name>
<evidence type="ECO:0000256" key="5">
    <source>
        <dbReference type="SAM" id="MobiDB-lite"/>
    </source>
</evidence>
<dbReference type="PANTHER" id="PTHR34835:SF90">
    <property type="entry name" value="AMINOTRANSFERASE-LIKE PLANT MOBILE DOMAIN-CONTAINING PROTEIN"/>
    <property type="match status" value="1"/>
</dbReference>
<proteinExistence type="inferred from homology"/>
<evidence type="ECO:0000259" key="6">
    <source>
        <dbReference type="PROSITE" id="PS50600"/>
    </source>
</evidence>
<feature type="region of interest" description="Disordered" evidence="5">
    <location>
        <begin position="339"/>
        <end position="358"/>
    </location>
</feature>